<dbReference type="InterPro" id="IPR018666">
    <property type="entry name" value="DUF2125"/>
</dbReference>
<evidence type="ECO:0000313" key="2">
    <source>
        <dbReference type="EMBL" id="PKR88064.1"/>
    </source>
</evidence>
<dbReference type="Proteomes" id="UP000233491">
    <property type="component" value="Unassembled WGS sequence"/>
</dbReference>
<keyword evidence="3" id="KW-1185">Reference proteome</keyword>
<feature type="transmembrane region" description="Helical" evidence="1">
    <location>
        <begin position="25"/>
        <end position="48"/>
    </location>
</feature>
<dbReference type="EMBL" id="PJNW01000014">
    <property type="protein sequence ID" value="PKR88064.1"/>
    <property type="molecule type" value="Genomic_DNA"/>
</dbReference>
<dbReference type="Pfam" id="PF09898">
    <property type="entry name" value="DUF2125"/>
    <property type="match status" value="1"/>
</dbReference>
<evidence type="ECO:0008006" key="4">
    <source>
        <dbReference type="Google" id="ProtNLM"/>
    </source>
</evidence>
<keyword evidence="1" id="KW-0812">Transmembrane</keyword>
<keyword evidence="1" id="KW-0472">Membrane</keyword>
<proteinExistence type="predicted"/>
<reference evidence="2 3" key="1">
    <citation type="submission" date="2017-12" db="EMBL/GenBank/DDBJ databases">
        <title>Anaerobic carbon monoxide metabolism by Pleomorphomonas carboxyditropha sp. nov., a new mesophilic hydrogenogenic carboxidotroph.</title>
        <authorList>
            <person name="Esquivel-Elizondo S."/>
            <person name="Krajmalnik-Brown R."/>
        </authorList>
    </citation>
    <scope>NUCLEOTIDE SEQUENCE [LARGE SCALE GENOMIC DNA]</scope>
    <source>
        <strain evidence="2 3">R5-392</strain>
    </source>
</reference>
<keyword evidence="1" id="KW-1133">Transmembrane helix</keyword>
<evidence type="ECO:0000256" key="1">
    <source>
        <dbReference type="SAM" id="Phobius"/>
    </source>
</evidence>
<protein>
    <recommendedName>
        <fullName evidence="4">DUF2125 domain-containing protein</fullName>
    </recommendedName>
</protein>
<sequence>MDDERCVHRRASTSRGCVMNRTIRWALSTVVTVAILWTVAWFGARWWLGDTLHKSVADLQARNGITVECTDERIGGWPFRLVLTCPGGLGVTLPDGGKLQTAGAHGEGQIFNLHRLDFRFDAPTSYTAPDGRRLDLAASDLTASIGFAKGQANRLSLKTVDLSATGPLAGGTEGKLTMGRGDLLLARTTEHPDDADLAATVDGLNLAVGDTALTPLPVRLTLAATLAQADMATAGPAALAGWRAAGGRLTLHRLAAELGGATLTLNGEGTVTETGLIEAEGQVTGRDLNALAASAAAGGVSLTPELAGLVMAFVLMGTAADDGGRSIGLRVENGVVSANGREIGRLAPLF</sequence>
<name>A0A2N3LU70_9HYPH</name>
<dbReference type="OrthoDB" id="7169664at2"/>
<dbReference type="AlphaFoldDB" id="A0A2N3LU70"/>
<organism evidence="2 3">
    <name type="scientific">Pleomorphomonas diazotrophica</name>
    <dbReference type="NCBI Taxonomy" id="1166257"/>
    <lineage>
        <taxon>Bacteria</taxon>
        <taxon>Pseudomonadati</taxon>
        <taxon>Pseudomonadota</taxon>
        <taxon>Alphaproteobacteria</taxon>
        <taxon>Hyphomicrobiales</taxon>
        <taxon>Pleomorphomonadaceae</taxon>
        <taxon>Pleomorphomonas</taxon>
    </lineage>
</organism>
<gene>
    <name evidence="2" type="ORF">CXZ10_16545</name>
</gene>
<comment type="caution">
    <text evidence="2">The sequence shown here is derived from an EMBL/GenBank/DDBJ whole genome shotgun (WGS) entry which is preliminary data.</text>
</comment>
<accession>A0A2N3LU70</accession>
<evidence type="ECO:0000313" key="3">
    <source>
        <dbReference type="Proteomes" id="UP000233491"/>
    </source>
</evidence>